<sequence length="76" mass="8326">MSVSGNIELEQAAKELAVLFNKVSELAAADSFGFEFDTSDGSMRFDDWNNSSCYGEETGREFNVEADGSIWQPSSC</sequence>
<protein>
    <submittedName>
        <fullName evidence="1">Uncharacterized protein</fullName>
    </submittedName>
</protein>
<reference evidence="1 2" key="1">
    <citation type="submission" date="2015-02" db="EMBL/GenBank/DDBJ databases">
        <title>Complete genome sequences of Edwardsiella bacteriophages, PEi20 and PEi26.</title>
        <authorList>
            <person name="Yasuike M."/>
            <person name="Nishiki I."/>
            <person name="Iwasaki Y."/>
            <person name="Nakamura Y."/>
            <person name="Fujiwara A."/>
            <person name="Hassan E.S."/>
            <person name="Mahmoud M.M."/>
            <person name="Kawato Y."/>
            <person name="Nagai S."/>
            <person name="Kobayashi T."/>
            <person name="Ototake M."/>
            <person name="Nakai T."/>
        </authorList>
    </citation>
    <scope>NUCLEOTIDE SEQUENCE [LARGE SCALE GENOMIC DNA]</scope>
</reference>
<dbReference type="EMBL" id="AP014715">
    <property type="protein sequence ID" value="BAQ23092.1"/>
    <property type="molecule type" value="Genomic_DNA"/>
</dbReference>
<evidence type="ECO:0000313" key="2">
    <source>
        <dbReference type="Proteomes" id="UP000225144"/>
    </source>
</evidence>
<accession>A0A0B6VLJ8</accession>
<organism evidence="1 2">
    <name type="scientific">Edwardsiella phage PEi26</name>
    <dbReference type="NCBI Taxonomy" id="1608311"/>
    <lineage>
        <taxon>Viruses</taxon>
        <taxon>Duplodnaviria</taxon>
        <taxon>Heunggongvirae</taxon>
        <taxon>Uroviricota</taxon>
        <taxon>Caudoviricetes</taxon>
        <taxon>Pantevenvirales</taxon>
        <taxon>Straboviridae</taxon>
        <taxon>Tevenvirinae</taxon>
        <taxon>Kanagawavirus</taxon>
        <taxon>Kanagawavirus pei20</taxon>
    </lineage>
</organism>
<evidence type="ECO:0000313" key="1">
    <source>
        <dbReference type="EMBL" id="BAQ23092.1"/>
    </source>
</evidence>
<proteinExistence type="predicted"/>
<name>A0A0B6VLJ8_9CAUD</name>
<dbReference type="Proteomes" id="UP000225144">
    <property type="component" value="Genome"/>
</dbReference>